<sequence length="608" mass="66144">MSWMCHAASVLQTTPAADYDDPLTTQRDDSLSRLTWQLLIGLTVLAVILRLASLYDDAPPVRDAFYYSAVAQSLVDGNLFDAFEYLNLNLFTAILGAAQACGIDPLAAGTAIGIVSAGLTVPLLFGWVRRMYDDQVALAACLLFALHPRLVRLSVEPLRESLFYLMFVAALYCFWRAAAEQKWRYFLLAGVAMTLAIHTRSEGWLLLVPAIGWPLGRWWVDRGSWRVSLGGLTTAFLVLPACLLLVNCTLLAGHPRCEWGRLAPLQLVFGWQRTVDAPPTETALAATPSSSKTNRSEPNLETRDDLEGRSALANVPTAPTAIHVSAVSGTSTERAEQALKARAKHDIASDRRPLQVLFINDLSAALNPLIALLMLAALIRWRHLVIRRDKLVLAAMALAIAAAVVLRQERFGQINGRYFFAVFFIGAGCAGQGLLLVATAIFRRLKIGEQAKVAIAGGLIGCCGVAGLAWITMRDDPHGFAEQRLGHLIAASLPDDSSLAATHTAARVAMYAQPGRSLTLPHSISFAKRVDESGIDTVLVETYFSARGKTNLLLAELLQRGYRVVGLPRSEVSAKYLMLSRDAAFEATDASRVAARLDEPTSPDTTRR</sequence>
<dbReference type="GO" id="GO:0005886">
    <property type="term" value="C:plasma membrane"/>
    <property type="evidence" value="ECO:0007669"/>
    <property type="project" value="UniProtKB-SubCell"/>
</dbReference>
<feature type="transmembrane region" description="Helical" evidence="9">
    <location>
        <begin position="106"/>
        <end position="128"/>
    </location>
</feature>
<keyword evidence="7 9" id="KW-0472">Membrane</keyword>
<feature type="domain" description="Glycosyltransferase RgtA/B/C/D-like" evidence="10">
    <location>
        <begin position="112"/>
        <end position="232"/>
    </location>
</feature>
<evidence type="ECO:0000256" key="8">
    <source>
        <dbReference type="SAM" id="MobiDB-lite"/>
    </source>
</evidence>
<keyword evidence="4 11" id="KW-0808">Transferase</keyword>
<evidence type="ECO:0000256" key="3">
    <source>
        <dbReference type="ARBA" id="ARBA00022676"/>
    </source>
</evidence>
<keyword evidence="6 9" id="KW-1133">Transmembrane helix</keyword>
<proteinExistence type="predicted"/>
<gene>
    <name evidence="11" type="ORF">Pan189_07330</name>
</gene>
<dbReference type="InterPro" id="IPR038731">
    <property type="entry name" value="RgtA/B/C-like"/>
</dbReference>
<evidence type="ECO:0000256" key="4">
    <source>
        <dbReference type="ARBA" id="ARBA00022679"/>
    </source>
</evidence>
<feature type="transmembrane region" description="Helical" evidence="9">
    <location>
        <begin position="227"/>
        <end position="252"/>
    </location>
</feature>
<dbReference type="AlphaFoldDB" id="A0A517QXP9"/>
<evidence type="ECO:0000313" key="11">
    <source>
        <dbReference type="EMBL" id="QDT36377.1"/>
    </source>
</evidence>
<evidence type="ECO:0000256" key="9">
    <source>
        <dbReference type="SAM" id="Phobius"/>
    </source>
</evidence>
<dbReference type="RefSeq" id="WP_145362587.1">
    <property type="nucleotide sequence ID" value="NZ_CP036268.1"/>
</dbReference>
<evidence type="ECO:0000259" key="10">
    <source>
        <dbReference type="Pfam" id="PF13231"/>
    </source>
</evidence>
<dbReference type="PANTHER" id="PTHR33908">
    <property type="entry name" value="MANNOSYLTRANSFERASE YKCB-RELATED"/>
    <property type="match status" value="1"/>
</dbReference>
<feature type="transmembrane region" description="Helical" evidence="9">
    <location>
        <begin position="34"/>
        <end position="52"/>
    </location>
</feature>
<feature type="transmembrane region" description="Helical" evidence="9">
    <location>
        <begin position="391"/>
        <end position="406"/>
    </location>
</feature>
<feature type="transmembrane region" description="Helical" evidence="9">
    <location>
        <begin position="161"/>
        <end position="178"/>
    </location>
</feature>
<dbReference type="Proteomes" id="UP000317318">
    <property type="component" value="Chromosome"/>
</dbReference>
<feature type="transmembrane region" description="Helical" evidence="9">
    <location>
        <begin position="357"/>
        <end position="379"/>
    </location>
</feature>
<protein>
    <submittedName>
        <fullName evidence="11">Dolichyl-phosphate-mannose-protein mannosyltransferase</fullName>
    </submittedName>
</protein>
<evidence type="ECO:0000256" key="5">
    <source>
        <dbReference type="ARBA" id="ARBA00022692"/>
    </source>
</evidence>
<keyword evidence="5 9" id="KW-0812">Transmembrane</keyword>
<keyword evidence="12" id="KW-1185">Reference proteome</keyword>
<evidence type="ECO:0000313" key="12">
    <source>
        <dbReference type="Proteomes" id="UP000317318"/>
    </source>
</evidence>
<evidence type="ECO:0000256" key="6">
    <source>
        <dbReference type="ARBA" id="ARBA00022989"/>
    </source>
</evidence>
<accession>A0A517QXP9</accession>
<feature type="transmembrane region" description="Helical" evidence="9">
    <location>
        <begin position="418"/>
        <end position="442"/>
    </location>
</feature>
<dbReference type="GO" id="GO:0009103">
    <property type="term" value="P:lipopolysaccharide biosynthetic process"/>
    <property type="evidence" value="ECO:0007669"/>
    <property type="project" value="UniProtKB-ARBA"/>
</dbReference>
<evidence type="ECO:0000256" key="1">
    <source>
        <dbReference type="ARBA" id="ARBA00004651"/>
    </source>
</evidence>
<organism evidence="11 12">
    <name type="scientific">Stratiformator vulcanicus</name>
    <dbReference type="NCBI Taxonomy" id="2527980"/>
    <lineage>
        <taxon>Bacteria</taxon>
        <taxon>Pseudomonadati</taxon>
        <taxon>Planctomycetota</taxon>
        <taxon>Planctomycetia</taxon>
        <taxon>Planctomycetales</taxon>
        <taxon>Planctomycetaceae</taxon>
        <taxon>Stratiformator</taxon>
    </lineage>
</organism>
<dbReference type="EMBL" id="CP036268">
    <property type="protein sequence ID" value="QDT36377.1"/>
    <property type="molecule type" value="Genomic_DNA"/>
</dbReference>
<comment type="subcellular location">
    <subcellularLocation>
        <location evidence="1">Cell membrane</location>
        <topology evidence="1">Multi-pass membrane protein</topology>
    </subcellularLocation>
</comment>
<feature type="region of interest" description="Disordered" evidence="8">
    <location>
        <begin position="280"/>
        <end position="305"/>
    </location>
</feature>
<dbReference type="KEGG" id="svp:Pan189_07330"/>
<dbReference type="InterPro" id="IPR050297">
    <property type="entry name" value="LipidA_mod_glycosyltrf_83"/>
</dbReference>
<dbReference type="GO" id="GO:0016763">
    <property type="term" value="F:pentosyltransferase activity"/>
    <property type="evidence" value="ECO:0007669"/>
    <property type="project" value="TreeGrafter"/>
</dbReference>
<evidence type="ECO:0000256" key="2">
    <source>
        <dbReference type="ARBA" id="ARBA00022475"/>
    </source>
</evidence>
<dbReference type="OrthoDB" id="244175at2"/>
<keyword evidence="2" id="KW-1003">Cell membrane</keyword>
<keyword evidence="3 11" id="KW-0328">Glycosyltransferase</keyword>
<feature type="compositionally biased region" description="Basic and acidic residues" evidence="8">
    <location>
        <begin position="294"/>
        <end position="305"/>
    </location>
</feature>
<dbReference type="Pfam" id="PF13231">
    <property type="entry name" value="PMT_2"/>
    <property type="match status" value="1"/>
</dbReference>
<name>A0A517QXP9_9PLAN</name>
<reference evidence="11 12" key="1">
    <citation type="submission" date="2019-02" db="EMBL/GenBank/DDBJ databases">
        <title>Deep-cultivation of Planctomycetes and their phenomic and genomic characterization uncovers novel biology.</title>
        <authorList>
            <person name="Wiegand S."/>
            <person name="Jogler M."/>
            <person name="Boedeker C."/>
            <person name="Pinto D."/>
            <person name="Vollmers J."/>
            <person name="Rivas-Marin E."/>
            <person name="Kohn T."/>
            <person name="Peeters S.H."/>
            <person name="Heuer A."/>
            <person name="Rast P."/>
            <person name="Oberbeckmann S."/>
            <person name="Bunk B."/>
            <person name="Jeske O."/>
            <person name="Meyerdierks A."/>
            <person name="Storesund J.E."/>
            <person name="Kallscheuer N."/>
            <person name="Luecker S."/>
            <person name="Lage O.M."/>
            <person name="Pohl T."/>
            <person name="Merkel B.J."/>
            <person name="Hornburger P."/>
            <person name="Mueller R.-W."/>
            <person name="Bruemmer F."/>
            <person name="Labrenz M."/>
            <person name="Spormann A.M."/>
            <person name="Op den Camp H."/>
            <person name="Overmann J."/>
            <person name="Amann R."/>
            <person name="Jetten M.S.M."/>
            <person name="Mascher T."/>
            <person name="Medema M.H."/>
            <person name="Devos D.P."/>
            <person name="Kaster A.-K."/>
            <person name="Ovreas L."/>
            <person name="Rohde M."/>
            <person name="Galperin M.Y."/>
            <person name="Jogler C."/>
        </authorList>
    </citation>
    <scope>NUCLEOTIDE SEQUENCE [LARGE SCALE GENOMIC DNA]</scope>
    <source>
        <strain evidence="11 12">Pan189</strain>
    </source>
</reference>
<feature type="transmembrane region" description="Helical" evidence="9">
    <location>
        <begin position="454"/>
        <end position="473"/>
    </location>
</feature>
<evidence type="ECO:0000256" key="7">
    <source>
        <dbReference type="ARBA" id="ARBA00023136"/>
    </source>
</evidence>
<dbReference type="PANTHER" id="PTHR33908:SF11">
    <property type="entry name" value="MEMBRANE PROTEIN"/>
    <property type="match status" value="1"/>
</dbReference>
<feature type="compositionally biased region" description="Low complexity" evidence="8">
    <location>
        <begin position="280"/>
        <end position="291"/>
    </location>
</feature>